<evidence type="ECO:0000256" key="7">
    <source>
        <dbReference type="ARBA" id="ARBA00023033"/>
    </source>
</evidence>
<dbReference type="PANTHER" id="PTHR47951">
    <property type="entry name" value="OS08G0547900 PROTEIN"/>
    <property type="match status" value="1"/>
</dbReference>
<evidence type="ECO:0000256" key="3">
    <source>
        <dbReference type="ARBA" id="ARBA00022617"/>
    </source>
</evidence>
<keyword evidence="4 8" id="KW-0479">Metal-binding</keyword>
<dbReference type="PRINTS" id="PR00385">
    <property type="entry name" value="P450"/>
</dbReference>
<dbReference type="SUPFAM" id="SSF48264">
    <property type="entry name" value="Cytochrome P450"/>
    <property type="match status" value="1"/>
</dbReference>
<keyword evidence="7 9" id="KW-0503">Monooxygenase</keyword>
<dbReference type="InterPro" id="IPR002401">
    <property type="entry name" value="Cyt_P450_E_grp-I"/>
</dbReference>
<feature type="binding site" description="axial binding residue" evidence="8">
    <location>
        <position position="468"/>
    </location>
    <ligand>
        <name>heme</name>
        <dbReference type="ChEBI" id="CHEBI:30413"/>
    </ligand>
    <ligandPart>
        <name>Fe</name>
        <dbReference type="ChEBI" id="CHEBI:18248"/>
    </ligandPart>
</feature>
<dbReference type="GO" id="GO:0020037">
    <property type="term" value="F:heme binding"/>
    <property type="evidence" value="ECO:0007669"/>
    <property type="project" value="InterPro"/>
</dbReference>
<dbReference type="InterPro" id="IPR036396">
    <property type="entry name" value="Cyt_P450_sf"/>
</dbReference>
<keyword evidence="5 9" id="KW-0560">Oxidoreductase</keyword>
<accession>A0AAE1MB00</accession>
<evidence type="ECO:0008006" key="13">
    <source>
        <dbReference type="Google" id="ProtNLM"/>
    </source>
</evidence>
<dbReference type="Pfam" id="PF00067">
    <property type="entry name" value="p450"/>
    <property type="match status" value="1"/>
</dbReference>
<dbReference type="Proteomes" id="UP001293593">
    <property type="component" value="Unassembled WGS sequence"/>
</dbReference>
<organism evidence="11 12">
    <name type="scientific">Acacia crassicarpa</name>
    <name type="common">northern wattle</name>
    <dbReference type="NCBI Taxonomy" id="499986"/>
    <lineage>
        <taxon>Eukaryota</taxon>
        <taxon>Viridiplantae</taxon>
        <taxon>Streptophyta</taxon>
        <taxon>Embryophyta</taxon>
        <taxon>Tracheophyta</taxon>
        <taxon>Spermatophyta</taxon>
        <taxon>Magnoliopsida</taxon>
        <taxon>eudicotyledons</taxon>
        <taxon>Gunneridae</taxon>
        <taxon>Pentapetalae</taxon>
        <taxon>rosids</taxon>
        <taxon>fabids</taxon>
        <taxon>Fabales</taxon>
        <taxon>Fabaceae</taxon>
        <taxon>Caesalpinioideae</taxon>
        <taxon>mimosoid clade</taxon>
        <taxon>Acacieae</taxon>
        <taxon>Acacia</taxon>
    </lineage>
</organism>
<evidence type="ECO:0000256" key="5">
    <source>
        <dbReference type="ARBA" id="ARBA00023002"/>
    </source>
</evidence>
<evidence type="ECO:0000256" key="2">
    <source>
        <dbReference type="ARBA" id="ARBA00010617"/>
    </source>
</evidence>
<keyword evidence="6 8" id="KW-0408">Iron</keyword>
<evidence type="ECO:0000313" key="12">
    <source>
        <dbReference type="Proteomes" id="UP001293593"/>
    </source>
</evidence>
<proteinExistence type="inferred from homology"/>
<keyword evidence="3 8" id="KW-0349">Heme</keyword>
<evidence type="ECO:0000256" key="1">
    <source>
        <dbReference type="ARBA" id="ARBA00001971"/>
    </source>
</evidence>
<reference evidence="11" key="1">
    <citation type="submission" date="2023-10" db="EMBL/GenBank/DDBJ databases">
        <title>Chromosome-level genome of the transformable northern wattle, Acacia crassicarpa.</title>
        <authorList>
            <person name="Massaro I."/>
            <person name="Sinha N.R."/>
            <person name="Poethig S."/>
            <person name="Leichty A.R."/>
        </authorList>
    </citation>
    <scope>NUCLEOTIDE SEQUENCE</scope>
    <source>
        <strain evidence="11">Acra3RX</strain>
        <tissue evidence="11">Leaf</tissue>
    </source>
</reference>
<protein>
    <recommendedName>
        <fullName evidence="13">Cytochrome P450</fullName>
    </recommendedName>
</protein>
<sequence>MLLPTFFHNPTDSIDQWDFHTLLFLALWSIFPVTWYTWIFFTTKSKSNLPPGPPGLPLFGNLLSLDPELHEYFASLSQTYGPIFSLRLGTKYSVVLTSASMARQVLKDHDVIFANHDATIAGRVVTYGGRDVVFCPYGSEWRMLRKVVVQWMVTTTTFGSIHTLRRNQEFQKIVGYIYSRVGSPVDLGEQMFLTVLNMNTNIIWGDTVEGDEKTVIGREFREVMTHVMELMGKPNLSDFFPWLAWFDLQGVEKQMRLQVQKFDRIFEKLIKQRLKKKKKKKVISGSEADDEKSKDFLEFLFKLKDEQKDSKTPLTLANIKALLLEMMIGGTDTTSNTMEFAIAHIINEPKVMKRVQEELDCVVGKNNKVEESHIQKLPYLLAVMKETLRLHPIFPLLVPHCPSETTVVGDYTILKGYRVFVNVWAMHRDPSIWDNPLEFDPSRFLDGQYDYKGNDFNYLPFGSGRRICAGMAYAERTFLYCVATMMHSFEWKVPQGQKLDISEKFGVALKMKMPLVAIPTPRLSNPALYEQ</sequence>
<keyword evidence="10" id="KW-1133">Transmembrane helix</keyword>
<comment type="cofactor">
    <cofactor evidence="1 8">
        <name>heme</name>
        <dbReference type="ChEBI" id="CHEBI:30413"/>
    </cofactor>
</comment>
<dbReference type="Gene3D" id="1.10.630.10">
    <property type="entry name" value="Cytochrome P450"/>
    <property type="match status" value="1"/>
</dbReference>
<gene>
    <name evidence="11" type="ORF">QN277_003573</name>
</gene>
<feature type="transmembrane region" description="Helical" evidence="10">
    <location>
        <begin position="20"/>
        <end position="41"/>
    </location>
</feature>
<dbReference type="InterPro" id="IPR001128">
    <property type="entry name" value="Cyt_P450"/>
</dbReference>
<keyword evidence="10" id="KW-0472">Membrane</keyword>
<comment type="similarity">
    <text evidence="2 9">Belongs to the cytochrome P450 family.</text>
</comment>
<evidence type="ECO:0000256" key="10">
    <source>
        <dbReference type="SAM" id="Phobius"/>
    </source>
</evidence>
<dbReference type="GO" id="GO:0004497">
    <property type="term" value="F:monooxygenase activity"/>
    <property type="evidence" value="ECO:0007669"/>
    <property type="project" value="UniProtKB-KW"/>
</dbReference>
<name>A0AAE1MB00_9FABA</name>
<comment type="caution">
    <text evidence="11">The sequence shown here is derived from an EMBL/GenBank/DDBJ whole genome shotgun (WGS) entry which is preliminary data.</text>
</comment>
<evidence type="ECO:0000313" key="11">
    <source>
        <dbReference type="EMBL" id="KAK4260467.1"/>
    </source>
</evidence>
<evidence type="ECO:0000256" key="9">
    <source>
        <dbReference type="RuleBase" id="RU000461"/>
    </source>
</evidence>
<dbReference type="GO" id="GO:0016705">
    <property type="term" value="F:oxidoreductase activity, acting on paired donors, with incorporation or reduction of molecular oxygen"/>
    <property type="evidence" value="ECO:0007669"/>
    <property type="project" value="InterPro"/>
</dbReference>
<dbReference type="PRINTS" id="PR00463">
    <property type="entry name" value="EP450I"/>
</dbReference>
<evidence type="ECO:0000256" key="4">
    <source>
        <dbReference type="ARBA" id="ARBA00022723"/>
    </source>
</evidence>
<dbReference type="GO" id="GO:0005506">
    <property type="term" value="F:iron ion binding"/>
    <property type="evidence" value="ECO:0007669"/>
    <property type="project" value="InterPro"/>
</dbReference>
<dbReference type="CDD" id="cd11073">
    <property type="entry name" value="CYP76-like"/>
    <property type="match status" value="1"/>
</dbReference>
<dbReference type="InterPro" id="IPR017972">
    <property type="entry name" value="Cyt_P450_CS"/>
</dbReference>
<keyword evidence="10" id="KW-0812">Transmembrane</keyword>
<dbReference type="PROSITE" id="PS00086">
    <property type="entry name" value="CYTOCHROME_P450"/>
    <property type="match status" value="1"/>
</dbReference>
<evidence type="ECO:0000256" key="6">
    <source>
        <dbReference type="ARBA" id="ARBA00023004"/>
    </source>
</evidence>
<dbReference type="FunFam" id="1.10.630.10:FF:000126">
    <property type="entry name" value="Predicted protein"/>
    <property type="match status" value="1"/>
</dbReference>
<keyword evidence="12" id="KW-1185">Reference proteome</keyword>
<evidence type="ECO:0000256" key="8">
    <source>
        <dbReference type="PIRSR" id="PIRSR602401-1"/>
    </source>
</evidence>
<dbReference type="AlphaFoldDB" id="A0AAE1MB00"/>
<dbReference type="EMBL" id="JAWXYG010000010">
    <property type="protein sequence ID" value="KAK4260467.1"/>
    <property type="molecule type" value="Genomic_DNA"/>
</dbReference>
<dbReference type="PANTHER" id="PTHR47951:SF3">
    <property type="entry name" value="CYTOCHROME P450, FAMILY 706, SUBFAMILY A, POLYPEPTIDE 4"/>
    <property type="match status" value="1"/>
</dbReference>